<protein>
    <recommendedName>
        <fullName evidence="3">DUF1320 domain-containing protein</fullName>
    </recommendedName>
</protein>
<dbReference type="HOGENOM" id="CLU_112375_1_1_6"/>
<proteinExistence type="predicted"/>
<dbReference type="Proteomes" id="UP000006821">
    <property type="component" value="Chromosome"/>
</dbReference>
<sequence>MRYCTLDDLQKKIPPRTLAQLTNDTPPATAPNLDLVEEIVAGQEELVDGYLRQRNLLPLAEVPTIVRDVVVQLVRYEIYDRRPEGKDDLPPAVVRGRKDALQTLDDIRAGRISLGVADDPAQAQPEAGARMRTRIRGERLFTPDLLNRYR</sequence>
<accession>Q602Y6</accession>
<name>Q602Y6_METCA</name>
<dbReference type="eggNOG" id="COG4387">
    <property type="taxonomic scope" value="Bacteria"/>
</dbReference>
<dbReference type="AlphaFoldDB" id="Q602Y6"/>
<reference evidence="1 2" key="1">
    <citation type="journal article" date="2004" name="PLoS Biol.">
        <title>Genomic insights into methanotrophy: the complete genome sequence of Methylococcus capsulatus (Bath).</title>
        <authorList>
            <person name="Ward N.L."/>
            <person name="Larsen O."/>
            <person name="Sakwa J."/>
            <person name="Bruseth L."/>
            <person name="Khouri H.M."/>
            <person name="Durkin A.S."/>
            <person name="Dimitrov G."/>
            <person name="Jiang L."/>
            <person name="Scanlan D."/>
            <person name="Kang K.H."/>
            <person name="Lewis M.R."/>
            <person name="Nelson K.E."/>
            <person name="Methe B.A."/>
            <person name="Wu M."/>
            <person name="Heidelberg J.F."/>
            <person name="Paulsen I.T."/>
            <person name="Fouts D.E."/>
            <person name="Ravel J."/>
            <person name="Tettelin H."/>
            <person name="Ren Q."/>
            <person name="Read T.D."/>
            <person name="DeBoy R.T."/>
            <person name="Seshadri R."/>
            <person name="Salzberg S.L."/>
            <person name="Jensen H.B."/>
            <person name="Birkeland N.K."/>
            <person name="Nelson W.C."/>
            <person name="Dodson R.J."/>
            <person name="Grindhaug S.H."/>
            <person name="Holt I.E."/>
            <person name="Eidhammer I."/>
            <person name="Jonasen I."/>
            <person name="Vanaken S."/>
            <person name="Utterback T.R."/>
            <person name="Feldblyum T.V."/>
            <person name="Fraser C.M."/>
            <person name="Lillehaug J.R."/>
            <person name="Eisen J.A."/>
        </authorList>
    </citation>
    <scope>NUCLEOTIDE SEQUENCE [LARGE SCALE GENOMIC DNA]</scope>
    <source>
        <strain evidence="2">ATCC 33009 / NCIMB 11132 / Bath</strain>
    </source>
</reference>
<dbReference type="Pfam" id="PF07030">
    <property type="entry name" value="Phage_Mu_Gp36"/>
    <property type="match status" value="1"/>
</dbReference>
<evidence type="ECO:0000313" key="2">
    <source>
        <dbReference type="Proteomes" id="UP000006821"/>
    </source>
</evidence>
<dbReference type="GeneID" id="88225093"/>
<organism evidence="1 2">
    <name type="scientific">Methylococcus capsulatus (strain ATCC 33009 / NCIMB 11132 / Bath)</name>
    <dbReference type="NCBI Taxonomy" id="243233"/>
    <lineage>
        <taxon>Bacteria</taxon>
        <taxon>Pseudomonadati</taxon>
        <taxon>Pseudomonadota</taxon>
        <taxon>Gammaproteobacteria</taxon>
        <taxon>Methylococcales</taxon>
        <taxon>Methylococcaceae</taxon>
        <taxon>Methylococcus</taxon>
    </lineage>
</organism>
<dbReference type="InterPro" id="IPR009752">
    <property type="entry name" value="Phage_Mu_GpJ"/>
</dbReference>
<evidence type="ECO:0000313" key="1">
    <source>
        <dbReference type="EMBL" id="AAU90998.1"/>
    </source>
</evidence>
<evidence type="ECO:0008006" key="3">
    <source>
        <dbReference type="Google" id="ProtNLM"/>
    </source>
</evidence>
<dbReference type="RefSeq" id="WP_010962116.1">
    <property type="nucleotide sequence ID" value="NC_002977.6"/>
</dbReference>
<dbReference type="EMBL" id="AE017282">
    <property type="protein sequence ID" value="AAU90998.1"/>
    <property type="molecule type" value="Genomic_DNA"/>
</dbReference>
<dbReference type="STRING" id="243233.MCA2922"/>
<dbReference type="KEGG" id="mca:MCA2922"/>
<gene>
    <name evidence="1" type="ordered locus">MCA2922</name>
</gene>